<sequence length="189" mass="20899">METTDAIEWTPRARQILATAARLFYDHGITSVGVDRIAAESGVTKRTLYDRFGSKDRLVAEYLLARDHEWRERLEQRLAPLPDDPATRLRAVFDTSEEWMRTRGAKGCSMVRAHAELPSGHPGHAVAVAQKRWMRELFHTLAAQAGTPDPDTVADTITLLHEGALVCHGMHVTPNPIIQACDAAVALLG</sequence>
<dbReference type="Gene3D" id="1.10.357.10">
    <property type="entry name" value="Tetracycline Repressor, domain 2"/>
    <property type="match status" value="1"/>
</dbReference>
<dbReference type="InterPro" id="IPR050109">
    <property type="entry name" value="HTH-type_TetR-like_transc_reg"/>
</dbReference>
<dbReference type="PANTHER" id="PTHR30055">
    <property type="entry name" value="HTH-TYPE TRANSCRIPTIONAL REGULATOR RUTR"/>
    <property type="match status" value="1"/>
</dbReference>
<proteinExistence type="predicted"/>
<dbReference type="SUPFAM" id="SSF48498">
    <property type="entry name" value="Tetracyclin repressor-like, C-terminal domain"/>
    <property type="match status" value="1"/>
</dbReference>
<organism evidence="4 5">
    <name type="scientific">Nocardia wallacei</name>
    <dbReference type="NCBI Taxonomy" id="480035"/>
    <lineage>
        <taxon>Bacteria</taxon>
        <taxon>Bacillati</taxon>
        <taxon>Actinomycetota</taxon>
        <taxon>Actinomycetes</taxon>
        <taxon>Mycobacteriales</taxon>
        <taxon>Nocardiaceae</taxon>
        <taxon>Nocardia</taxon>
    </lineage>
</organism>
<feature type="domain" description="HTH tetR-type" evidence="3">
    <location>
        <begin position="10"/>
        <end position="70"/>
    </location>
</feature>
<dbReference type="GO" id="GO:0000976">
    <property type="term" value="F:transcription cis-regulatory region binding"/>
    <property type="evidence" value="ECO:0007669"/>
    <property type="project" value="TreeGrafter"/>
</dbReference>
<dbReference type="InterPro" id="IPR001647">
    <property type="entry name" value="HTH_TetR"/>
</dbReference>
<evidence type="ECO:0000256" key="1">
    <source>
        <dbReference type="ARBA" id="ARBA00023125"/>
    </source>
</evidence>
<evidence type="ECO:0000313" key="5">
    <source>
        <dbReference type="Proteomes" id="UP000516173"/>
    </source>
</evidence>
<name>A0A7G1KFS9_9NOCA</name>
<dbReference type="KEGG" id="nwl:NWFMUON74_15530"/>
<dbReference type="PROSITE" id="PS50977">
    <property type="entry name" value="HTH_TETR_2"/>
    <property type="match status" value="1"/>
</dbReference>
<dbReference type="GO" id="GO:0003700">
    <property type="term" value="F:DNA-binding transcription factor activity"/>
    <property type="evidence" value="ECO:0007669"/>
    <property type="project" value="TreeGrafter"/>
</dbReference>
<dbReference type="Pfam" id="PF00440">
    <property type="entry name" value="TetR_N"/>
    <property type="match status" value="1"/>
</dbReference>
<dbReference type="AlphaFoldDB" id="A0A7G1KFS9"/>
<keyword evidence="1 2" id="KW-0238">DNA-binding</keyword>
<evidence type="ECO:0000313" key="4">
    <source>
        <dbReference type="EMBL" id="BCK53781.1"/>
    </source>
</evidence>
<dbReference type="InterPro" id="IPR036271">
    <property type="entry name" value="Tet_transcr_reg_TetR-rel_C_sf"/>
</dbReference>
<dbReference type="Proteomes" id="UP000516173">
    <property type="component" value="Chromosome"/>
</dbReference>
<accession>A0A7G1KFS9</accession>
<reference evidence="4 5" key="1">
    <citation type="submission" date="2020-08" db="EMBL/GenBank/DDBJ databases">
        <title>Genome Sequencing of Nocardia wallacei strain FMUON74 and assembly.</title>
        <authorList>
            <person name="Toyokawa M."/>
            <person name="Uesaka K."/>
        </authorList>
    </citation>
    <scope>NUCLEOTIDE SEQUENCE [LARGE SCALE GENOMIC DNA]</scope>
    <source>
        <strain evidence="4 5">FMUON74</strain>
    </source>
</reference>
<dbReference type="PANTHER" id="PTHR30055:SF200">
    <property type="entry name" value="HTH-TYPE TRANSCRIPTIONAL REPRESSOR BDCR"/>
    <property type="match status" value="1"/>
</dbReference>
<dbReference type="SUPFAM" id="SSF46689">
    <property type="entry name" value="Homeodomain-like"/>
    <property type="match status" value="1"/>
</dbReference>
<protein>
    <submittedName>
        <fullName evidence="4">TetR family transcriptional regulator</fullName>
    </submittedName>
</protein>
<evidence type="ECO:0000256" key="2">
    <source>
        <dbReference type="PROSITE-ProRule" id="PRU00335"/>
    </source>
</evidence>
<dbReference type="EMBL" id="AP023396">
    <property type="protein sequence ID" value="BCK53781.1"/>
    <property type="molecule type" value="Genomic_DNA"/>
</dbReference>
<dbReference type="RefSeq" id="WP_232110899.1">
    <property type="nucleotide sequence ID" value="NZ_AP023396.1"/>
</dbReference>
<feature type="DNA-binding region" description="H-T-H motif" evidence="2">
    <location>
        <begin position="33"/>
        <end position="52"/>
    </location>
</feature>
<evidence type="ECO:0000259" key="3">
    <source>
        <dbReference type="PROSITE" id="PS50977"/>
    </source>
</evidence>
<keyword evidence="5" id="KW-1185">Reference proteome</keyword>
<dbReference type="GeneID" id="80346144"/>
<dbReference type="InterPro" id="IPR009057">
    <property type="entry name" value="Homeodomain-like_sf"/>
</dbReference>
<dbReference type="PRINTS" id="PR00455">
    <property type="entry name" value="HTHTETR"/>
</dbReference>
<gene>
    <name evidence="4" type="ORF">NWFMUON74_15530</name>
</gene>